<dbReference type="AlphaFoldDB" id="A0A1I0ENH7"/>
<accession>A0A1I0ENH7</accession>
<dbReference type="PROSITE" id="PS50893">
    <property type="entry name" value="ABC_TRANSPORTER_2"/>
    <property type="match status" value="1"/>
</dbReference>
<dbReference type="STRING" id="930131.SAMN05216389_11211"/>
<evidence type="ECO:0000313" key="6">
    <source>
        <dbReference type="Proteomes" id="UP000198618"/>
    </source>
</evidence>
<dbReference type="SMART" id="SM00382">
    <property type="entry name" value="AAA"/>
    <property type="match status" value="1"/>
</dbReference>
<dbReference type="Proteomes" id="UP000198618">
    <property type="component" value="Unassembled WGS sequence"/>
</dbReference>
<keyword evidence="2" id="KW-0547">Nucleotide-binding</keyword>
<proteinExistence type="predicted"/>
<dbReference type="Pfam" id="PF00005">
    <property type="entry name" value="ABC_tran"/>
    <property type="match status" value="1"/>
</dbReference>
<protein>
    <submittedName>
        <fullName evidence="5">Fluoroquinolone transport system ATP-binding protein</fullName>
    </submittedName>
</protein>
<evidence type="ECO:0000256" key="1">
    <source>
        <dbReference type="ARBA" id="ARBA00022448"/>
    </source>
</evidence>
<reference evidence="5 6" key="1">
    <citation type="submission" date="2016-10" db="EMBL/GenBank/DDBJ databases">
        <authorList>
            <person name="de Groot N.N."/>
        </authorList>
    </citation>
    <scope>NUCLEOTIDE SEQUENCE [LARGE SCALE GENOMIC DNA]</scope>
    <source>
        <strain evidence="5 6">IBRC-M 10780</strain>
    </source>
</reference>
<feature type="domain" description="ABC transporter" evidence="4">
    <location>
        <begin position="2"/>
        <end position="230"/>
    </location>
</feature>
<gene>
    <name evidence="5" type="ORF">SAMN05216389_11211</name>
</gene>
<dbReference type="InterPro" id="IPR027417">
    <property type="entry name" value="P-loop_NTPase"/>
</dbReference>
<dbReference type="Gene3D" id="3.40.50.300">
    <property type="entry name" value="P-loop containing nucleotide triphosphate hydrolases"/>
    <property type="match status" value="1"/>
</dbReference>
<dbReference type="GO" id="GO:0016887">
    <property type="term" value="F:ATP hydrolysis activity"/>
    <property type="evidence" value="ECO:0007669"/>
    <property type="project" value="InterPro"/>
</dbReference>
<dbReference type="CDD" id="cd03230">
    <property type="entry name" value="ABC_DR_subfamily_A"/>
    <property type="match status" value="1"/>
</dbReference>
<evidence type="ECO:0000256" key="3">
    <source>
        <dbReference type="ARBA" id="ARBA00022840"/>
    </source>
</evidence>
<dbReference type="InterPro" id="IPR050763">
    <property type="entry name" value="ABC_transporter_ATP-binding"/>
</dbReference>
<dbReference type="InterPro" id="IPR003593">
    <property type="entry name" value="AAA+_ATPase"/>
</dbReference>
<keyword evidence="3 5" id="KW-0067">ATP-binding</keyword>
<dbReference type="OrthoDB" id="9804819at2"/>
<dbReference type="EMBL" id="FOHE01000012">
    <property type="protein sequence ID" value="SET46835.1"/>
    <property type="molecule type" value="Genomic_DNA"/>
</dbReference>
<name>A0A1I0ENH7_9BACI</name>
<dbReference type="PANTHER" id="PTHR42711:SF18">
    <property type="entry name" value="ABC TRANSPORTER, ATP-BINDING PROTEIN"/>
    <property type="match status" value="1"/>
</dbReference>
<dbReference type="PANTHER" id="PTHR42711">
    <property type="entry name" value="ABC TRANSPORTER ATP-BINDING PROTEIN"/>
    <property type="match status" value="1"/>
</dbReference>
<evidence type="ECO:0000313" key="5">
    <source>
        <dbReference type="EMBL" id="SET46835.1"/>
    </source>
</evidence>
<sequence length="284" mass="32251">MINVNNLVFRYPTKSENTIKGVTFQVKKGEIFGFLGPSGAGKSTLQKILIGILKGYKGNVKVDQQELKDLGSMYLEQIGVGFEFPNFYHKFTGLENLTFFSRLYQSKTRDPLELLEQLGIGDAAHVKFSNYSKGMKMRLNFCRVLLNDPDIMFLDEPTSGLDPVNDKNVRELIKQERDKGKTILITTHNMNTAEELCDRVAFIVDGQISLIDSPQTLKVRDGKKEVKIEYRDDARVKNATFSLNDLSENTAFQTILKNHEIITMHSQEATLEDIFIKTTGRELI</sequence>
<dbReference type="SUPFAM" id="SSF52540">
    <property type="entry name" value="P-loop containing nucleoside triphosphate hydrolases"/>
    <property type="match status" value="1"/>
</dbReference>
<evidence type="ECO:0000256" key="2">
    <source>
        <dbReference type="ARBA" id="ARBA00022741"/>
    </source>
</evidence>
<evidence type="ECO:0000259" key="4">
    <source>
        <dbReference type="PROSITE" id="PS50893"/>
    </source>
</evidence>
<dbReference type="PROSITE" id="PS00211">
    <property type="entry name" value="ABC_TRANSPORTER_1"/>
    <property type="match status" value="1"/>
</dbReference>
<keyword evidence="1" id="KW-0813">Transport</keyword>
<dbReference type="RefSeq" id="WP_090870609.1">
    <property type="nucleotide sequence ID" value="NZ_FOHE01000012.1"/>
</dbReference>
<dbReference type="InterPro" id="IPR017871">
    <property type="entry name" value="ABC_transporter-like_CS"/>
</dbReference>
<organism evidence="5 6">
    <name type="scientific">Oceanobacillus limi</name>
    <dbReference type="NCBI Taxonomy" id="930131"/>
    <lineage>
        <taxon>Bacteria</taxon>
        <taxon>Bacillati</taxon>
        <taxon>Bacillota</taxon>
        <taxon>Bacilli</taxon>
        <taxon>Bacillales</taxon>
        <taxon>Bacillaceae</taxon>
        <taxon>Oceanobacillus</taxon>
    </lineage>
</organism>
<keyword evidence="6" id="KW-1185">Reference proteome</keyword>
<dbReference type="InterPro" id="IPR003439">
    <property type="entry name" value="ABC_transporter-like_ATP-bd"/>
</dbReference>
<dbReference type="GO" id="GO:0005524">
    <property type="term" value="F:ATP binding"/>
    <property type="evidence" value="ECO:0007669"/>
    <property type="project" value="UniProtKB-KW"/>
</dbReference>